<dbReference type="Proteomes" id="UP000017836">
    <property type="component" value="Unassembled WGS sequence"/>
</dbReference>
<dbReference type="HOGENOM" id="CLU_2200475_0_0_1"/>
<dbReference type="eggNOG" id="ENOG502T1TN">
    <property type="taxonomic scope" value="Eukaryota"/>
</dbReference>
<dbReference type="Gramene" id="ERN14962">
    <property type="protein sequence ID" value="ERN14962"/>
    <property type="gene ID" value="AMTR_s00032p00214310"/>
</dbReference>
<gene>
    <name evidence="1" type="ORF">AMTR_s00032p00214310</name>
</gene>
<dbReference type="AlphaFoldDB" id="U5D0P5"/>
<proteinExistence type="predicted"/>
<dbReference type="SUPFAM" id="SSF48264">
    <property type="entry name" value="Cytochrome P450"/>
    <property type="match status" value="1"/>
</dbReference>
<keyword evidence="2" id="KW-1185">Reference proteome</keyword>
<name>U5D0P5_AMBTC</name>
<dbReference type="GO" id="GO:0005506">
    <property type="term" value="F:iron ion binding"/>
    <property type="evidence" value="ECO:0007669"/>
    <property type="project" value="InterPro"/>
</dbReference>
<reference evidence="2" key="1">
    <citation type="journal article" date="2013" name="Science">
        <title>The Amborella genome and the evolution of flowering plants.</title>
        <authorList>
            <consortium name="Amborella Genome Project"/>
        </authorList>
    </citation>
    <scope>NUCLEOTIDE SEQUENCE [LARGE SCALE GENOMIC DNA]</scope>
</reference>
<dbReference type="GO" id="GO:0004497">
    <property type="term" value="F:monooxygenase activity"/>
    <property type="evidence" value="ECO:0007669"/>
    <property type="project" value="InterPro"/>
</dbReference>
<accession>U5D0P5</accession>
<evidence type="ECO:0000313" key="2">
    <source>
        <dbReference type="Proteomes" id="UP000017836"/>
    </source>
</evidence>
<sequence>MSFGRSWQWPVHPTLPTISRCLRPSTQGLKRPCTKLFERLHHFLIVKIDERPQSRQKGGVARGDVIDVILDNLLDSNQEDGVEFRHSEILALLIVRQYHGLCYAENQK</sequence>
<dbReference type="EMBL" id="KI392518">
    <property type="protein sequence ID" value="ERN14962.1"/>
    <property type="molecule type" value="Genomic_DNA"/>
</dbReference>
<dbReference type="InterPro" id="IPR036396">
    <property type="entry name" value="Cyt_P450_sf"/>
</dbReference>
<evidence type="ECO:0000313" key="1">
    <source>
        <dbReference type="EMBL" id="ERN14962.1"/>
    </source>
</evidence>
<organism evidence="1 2">
    <name type="scientific">Amborella trichopoda</name>
    <dbReference type="NCBI Taxonomy" id="13333"/>
    <lineage>
        <taxon>Eukaryota</taxon>
        <taxon>Viridiplantae</taxon>
        <taxon>Streptophyta</taxon>
        <taxon>Embryophyta</taxon>
        <taxon>Tracheophyta</taxon>
        <taxon>Spermatophyta</taxon>
        <taxon>Magnoliopsida</taxon>
        <taxon>Amborellales</taxon>
        <taxon>Amborellaceae</taxon>
        <taxon>Amborella</taxon>
    </lineage>
</organism>
<dbReference type="GO" id="GO:0016705">
    <property type="term" value="F:oxidoreductase activity, acting on paired donors, with incorporation or reduction of molecular oxygen"/>
    <property type="evidence" value="ECO:0007669"/>
    <property type="project" value="InterPro"/>
</dbReference>
<protein>
    <submittedName>
        <fullName evidence="1">Uncharacterized protein</fullName>
    </submittedName>
</protein>
<dbReference type="GO" id="GO:0020037">
    <property type="term" value="F:heme binding"/>
    <property type="evidence" value="ECO:0007669"/>
    <property type="project" value="InterPro"/>
</dbReference>